<organism evidence="1 2">
    <name type="scientific">Vermiconidia calcicola</name>
    <dbReference type="NCBI Taxonomy" id="1690605"/>
    <lineage>
        <taxon>Eukaryota</taxon>
        <taxon>Fungi</taxon>
        <taxon>Dikarya</taxon>
        <taxon>Ascomycota</taxon>
        <taxon>Pezizomycotina</taxon>
        <taxon>Dothideomycetes</taxon>
        <taxon>Dothideomycetidae</taxon>
        <taxon>Mycosphaerellales</taxon>
        <taxon>Extremaceae</taxon>
        <taxon>Vermiconidia</taxon>
    </lineage>
</organism>
<name>A0ACC3NS36_9PEZI</name>
<protein>
    <submittedName>
        <fullName evidence="1">Uncharacterized protein</fullName>
    </submittedName>
</protein>
<keyword evidence="2" id="KW-1185">Reference proteome</keyword>
<comment type="caution">
    <text evidence="1">The sequence shown here is derived from an EMBL/GenBank/DDBJ whole genome shotgun (WGS) entry which is preliminary data.</text>
</comment>
<reference evidence="1" key="1">
    <citation type="submission" date="2023-07" db="EMBL/GenBank/DDBJ databases">
        <title>Black Yeasts Isolated from many extreme environments.</title>
        <authorList>
            <person name="Coleine C."/>
            <person name="Stajich J.E."/>
            <person name="Selbmann L."/>
        </authorList>
    </citation>
    <scope>NUCLEOTIDE SEQUENCE</scope>
    <source>
        <strain evidence="1">CCFEE 5714</strain>
    </source>
</reference>
<dbReference type="Proteomes" id="UP001281147">
    <property type="component" value="Unassembled WGS sequence"/>
</dbReference>
<accession>A0ACC3NS36</accession>
<evidence type="ECO:0000313" key="1">
    <source>
        <dbReference type="EMBL" id="KAK3721807.1"/>
    </source>
</evidence>
<evidence type="ECO:0000313" key="2">
    <source>
        <dbReference type="Proteomes" id="UP001281147"/>
    </source>
</evidence>
<sequence length="547" mass="60769">MDKIAIAFARSGHSPESFRVRSMHASVIDDPSFVITRQATSTNMKFSHILPLVAASSAFVLPSQETFDNVAIEENHRDTADGWYERVVSEKDRLVSDAEELFDEVKETSQDAWSRVAETSEDVRDKAVENSEDVWSKVVETSRNALDEALEKGSDASDYLKNNFNEASTSFQSWMDTVAEDIHEDILDDGGHHGGHHGRPAHPPQHGKPNMTVYQLINESKYSEKLAKLINQFPDLVDKLNSTSANYTVFAPTDKALDKIPDDAPEPSKEQLKEFLEYHIVPDYAPAKQVLVSHTFPTLLKSDSLGSEPHPQRISRQLSLKGLTINFFARVVAVDIIGTNGVIHGLDTPLLPPFKTIKTVDLFPTVFSTLELGLGKTGLLDMLNTTDHAGGTFFAPDNFAFEKLGPKVNAFLFSQYGLKYLKALLEYHVVPDNTLYSDAFYKASSSDVEVNSVPKGYYHVDLPTLLKDRSLSVDIARYGGFISIKVNAFANVAVQDAVTEDGVIQVMTDVIVPPKKLGNDLHYWTGEEMSVEDLKERLEPFVAKSDL</sequence>
<dbReference type="EMBL" id="JAUTXU010000016">
    <property type="protein sequence ID" value="KAK3721807.1"/>
    <property type="molecule type" value="Genomic_DNA"/>
</dbReference>
<gene>
    <name evidence="1" type="ORF">LTR37_002972</name>
</gene>
<proteinExistence type="predicted"/>